<dbReference type="GO" id="GO:0003735">
    <property type="term" value="F:structural constituent of ribosome"/>
    <property type="evidence" value="ECO:0007669"/>
    <property type="project" value="InterPro"/>
</dbReference>
<dbReference type="InterPro" id="IPR005100">
    <property type="entry name" value="NGN-domain"/>
</dbReference>
<accession>A0AAW0DYC8</accession>
<keyword evidence="4" id="KW-1185">Reference proteome</keyword>
<feature type="compositionally biased region" description="Low complexity" evidence="1">
    <location>
        <begin position="655"/>
        <end position="666"/>
    </location>
</feature>
<sequence>MVERSGVVETSNGKRRKITHSESPSSSLLPIASENESDEEPDLDDFAHFDASDDEGWDDISWRLTTNRTHDDDRESARRSLTERYLRSNSGGISSDCTLVEAEAARFEWAYAVEEGPDFPPTPVWEIKVTRGREWDVLCSVLEIARQFPDDYDILSASSNPSVPGAVFIECTFESVARRLLLHVAFTRRLVAPKQISSEAFKRSLLLTSPPIEEGSWVRLTSPGQYRHDLAWVQGYDAETRYASLYLVPRWRVDEGLHQNSGGEKACSVRKSRSRQSLLQYHLDDSLDPAVQCVLYGEYFHFGFLVCREPLVNLAIHRIQSSVEELDRWTRSPMYDFASHTMGREHSDHVLQIAGLFTRGVNRLLAAAHSPLPLQVGHRVHFLTEGGGFGAVGWVTSLNKTDRSVQVNICDPVNGGSTTSVRWPITQTALNFRVGDEITVMKGIWAGLRARVARIDLSKAEIDITCEVGKPKKLSDGNAPVMNSNNEDNIFSLVNIGHMSIVEQPRFSLITLPMASVCPQPPMDASVAATPAPSRPLITRDPYVQMEVRAFDRNIGLFYGTVIGTSADHRLVSVRSEGRAVNTIELMSVENVKERHTELSLAEYSRTPQVKIHALRTQRDIARSSVNLDDFSCLPDAQEAWPEVFTENRSRTDSDLPSSASDRSSGDVMVSHVPLDWLLQSALENRYLDVVVRGGTTKISAEYNNRVGVIRSLEKVKRGKRGSVKIRFGRGLCTDRWIPVRDVFPLTTTEYEGVTSRALAKSILDVMGIYVVIIGPDTAGRRYFVGRTGFTSWEGKVNLDGALIVFPVTSLCRSDPVAK</sequence>
<dbReference type="PROSITE" id="PS01108">
    <property type="entry name" value="RIBOSOMAL_L24"/>
    <property type="match status" value="1"/>
</dbReference>
<name>A0AAW0DYC8_9AGAR</name>
<comment type="caution">
    <text evidence="3">The sequence shown here is derived from an EMBL/GenBank/DDBJ whole genome shotgun (WGS) entry which is preliminary data.</text>
</comment>
<dbReference type="Pfam" id="PF03439">
    <property type="entry name" value="Spt5-NGN"/>
    <property type="match status" value="1"/>
</dbReference>
<feature type="region of interest" description="Disordered" evidence="1">
    <location>
        <begin position="1"/>
        <end position="51"/>
    </location>
</feature>
<reference evidence="3 4" key="1">
    <citation type="journal article" date="2024" name="J Genomics">
        <title>Draft genome sequencing and assembly of Favolaschia claudopus CIRM-BRFM 2984 isolated from oak limbs.</title>
        <authorList>
            <person name="Navarro D."/>
            <person name="Drula E."/>
            <person name="Chaduli D."/>
            <person name="Cazenave R."/>
            <person name="Ahrendt S."/>
            <person name="Wang J."/>
            <person name="Lipzen A."/>
            <person name="Daum C."/>
            <person name="Barry K."/>
            <person name="Grigoriev I.V."/>
            <person name="Favel A."/>
            <person name="Rosso M.N."/>
            <person name="Martin F."/>
        </authorList>
    </citation>
    <scope>NUCLEOTIDE SEQUENCE [LARGE SCALE GENOMIC DNA]</scope>
    <source>
        <strain evidence="3 4">CIRM-BRFM 2984</strain>
    </source>
</reference>
<dbReference type="Proteomes" id="UP001362999">
    <property type="component" value="Unassembled WGS sequence"/>
</dbReference>
<evidence type="ECO:0000256" key="1">
    <source>
        <dbReference type="SAM" id="MobiDB-lite"/>
    </source>
</evidence>
<evidence type="ECO:0000313" key="3">
    <source>
        <dbReference type="EMBL" id="KAK7056111.1"/>
    </source>
</evidence>
<feature type="compositionally biased region" description="Acidic residues" evidence="1">
    <location>
        <begin position="35"/>
        <end position="44"/>
    </location>
</feature>
<gene>
    <name evidence="3" type="ORF">R3P38DRAFT_3254029</name>
</gene>
<dbReference type="EMBL" id="JAWWNJ010000005">
    <property type="protein sequence ID" value="KAK7056111.1"/>
    <property type="molecule type" value="Genomic_DNA"/>
</dbReference>
<evidence type="ECO:0000259" key="2">
    <source>
        <dbReference type="Pfam" id="PF03439"/>
    </source>
</evidence>
<protein>
    <recommendedName>
        <fullName evidence="2">NGN domain-containing protein</fullName>
    </recommendedName>
</protein>
<dbReference type="AlphaFoldDB" id="A0AAW0DYC8"/>
<evidence type="ECO:0000313" key="4">
    <source>
        <dbReference type="Proteomes" id="UP001362999"/>
    </source>
</evidence>
<dbReference type="GO" id="GO:0005840">
    <property type="term" value="C:ribosome"/>
    <property type="evidence" value="ECO:0007669"/>
    <property type="project" value="InterPro"/>
</dbReference>
<proteinExistence type="predicted"/>
<organism evidence="3 4">
    <name type="scientific">Favolaschia claudopus</name>
    <dbReference type="NCBI Taxonomy" id="2862362"/>
    <lineage>
        <taxon>Eukaryota</taxon>
        <taxon>Fungi</taxon>
        <taxon>Dikarya</taxon>
        <taxon>Basidiomycota</taxon>
        <taxon>Agaricomycotina</taxon>
        <taxon>Agaricomycetes</taxon>
        <taxon>Agaricomycetidae</taxon>
        <taxon>Agaricales</taxon>
        <taxon>Marasmiineae</taxon>
        <taxon>Mycenaceae</taxon>
        <taxon>Favolaschia</taxon>
    </lineage>
</organism>
<feature type="region of interest" description="Disordered" evidence="1">
    <location>
        <begin position="646"/>
        <end position="666"/>
    </location>
</feature>
<dbReference type="GO" id="GO:0006412">
    <property type="term" value="P:translation"/>
    <property type="evidence" value="ECO:0007669"/>
    <property type="project" value="InterPro"/>
</dbReference>
<dbReference type="InterPro" id="IPR005825">
    <property type="entry name" value="Ribosomal_uL24_CS"/>
</dbReference>
<feature type="domain" description="NGN" evidence="2">
    <location>
        <begin position="124"/>
        <end position="198"/>
    </location>
</feature>